<dbReference type="Proteomes" id="UP000816034">
    <property type="component" value="Unassembled WGS sequence"/>
</dbReference>
<organism evidence="2 3">
    <name type="scientific">Naegleria lovaniensis</name>
    <name type="common">Amoeba</name>
    <dbReference type="NCBI Taxonomy" id="51637"/>
    <lineage>
        <taxon>Eukaryota</taxon>
        <taxon>Discoba</taxon>
        <taxon>Heterolobosea</taxon>
        <taxon>Tetramitia</taxon>
        <taxon>Eutetramitia</taxon>
        <taxon>Vahlkampfiidae</taxon>
        <taxon>Naegleria</taxon>
    </lineage>
</organism>
<feature type="region of interest" description="Disordered" evidence="1">
    <location>
        <begin position="1"/>
        <end position="34"/>
    </location>
</feature>
<evidence type="ECO:0000313" key="2">
    <source>
        <dbReference type="EMBL" id="KAG2383020.1"/>
    </source>
</evidence>
<feature type="region of interest" description="Disordered" evidence="1">
    <location>
        <begin position="155"/>
        <end position="174"/>
    </location>
</feature>
<dbReference type="RefSeq" id="XP_044548699.1">
    <property type="nucleotide sequence ID" value="XM_044694686.1"/>
</dbReference>
<feature type="compositionally biased region" description="Polar residues" evidence="1">
    <location>
        <begin position="13"/>
        <end position="23"/>
    </location>
</feature>
<dbReference type="AlphaFoldDB" id="A0AA88GMF5"/>
<gene>
    <name evidence="2" type="ORF">C9374_004987</name>
</gene>
<protein>
    <submittedName>
        <fullName evidence="2">Uncharacterized protein</fullName>
    </submittedName>
</protein>
<proteinExistence type="predicted"/>
<sequence>MKQQQLPPHHDGISSSSMSTHGLRTSGHHTDTHELPAHFRIQYIHKPYRCKKSMTRHLQQPHIFVDNSGEFGKLMKACHPQHQKSIQSKPPQTSVSRRRKKSLGCIDYFKGIEYEPISDQRFSNLTLMAMNLFPTSHSQSPPSVHTDHHVASVMSSSFHPDHSTPSSPSTSIHTDDSLCSSVSACVGSSSGVSSMSNLGPATISVDGRAVERQSLEKYSFPPKHQRVVRTSISIHELLN</sequence>
<reference evidence="2 3" key="1">
    <citation type="journal article" date="2018" name="BMC Genomics">
        <title>The genome of Naegleria lovaniensis, the basis for a comparative approach to unravel pathogenicity factors of the human pathogenic amoeba N. fowleri.</title>
        <authorList>
            <person name="Liechti N."/>
            <person name="Schurch N."/>
            <person name="Bruggmann R."/>
            <person name="Wittwer M."/>
        </authorList>
    </citation>
    <scope>NUCLEOTIDE SEQUENCE [LARGE SCALE GENOMIC DNA]</scope>
    <source>
        <strain evidence="2 3">ATCC 30569</strain>
    </source>
</reference>
<dbReference type="EMBL" id="PYSW02000022">
    <property type="protein sequence ID" value="KAG2383020.1"/>
    <property type="molecule type" value="Genomic_DNA"/>
</dbReference>
<comment type="caution">
    <text evidence="2">The sequence shown here is derived from an EMBL/GenBank/DDBJ whole genome shotgun (WGS) entry which is preliminary data.</text>
</comment>
<evidence type="ECO:0000256" key="1">
    <source>
        <dbReference type="SAM" id="MobiDB-lite"/>
    </source>
</evidence>
<name>A0AA88GMF5_NAELO</name>
<keyword evidence="3" id="KW-1185">Reference proteome</keyword>
<evidence type="ECO:0000313" key="3">
    <source>
        <dbReference type="Proteomes" id="UP000816034"/>
    </source>
</evidence>
<dbReference type="GeneID" id="68097442"/>
<accession>A0AA88GMF5</accession>